<organism evidence="2 3">
    <name type="scientific">Solanum bulbocastanum</name>
    <name type="common">Wild potato</name>
    <dbReference type="NCBI Taxonomy" id="147425"/>
    <lineage>
        <taxon>Eukaryota</taxon>
        <taxon>Viridiplantae</taxon>
        <taxon>Streptophyta</taxon>
        <taxon>Embryophyta</taxon>
        <taxon>Tracheophyta</taxon>
        <taxon>Spermatophyta</taxon>
        <taxon>Magnoliopsida</taxon>
        <taxon>eudicotyledons</taxon>
        <taxon>Gunneridae</taxon>
        <taxon>Pentapetalae</taxon>
        <taxon>asterids</taxon>
        <taxon>lamiids</taxon>
        <taxon>Solanales</taxon>
        <taxon>Solanaceae</taxon>
        <taxon>Solanoideae</taxon>
        <taxon>Solaneae</taxon>
        <taxon>Solanum</taxon>
    </lineage>
</organism>
<dbReference type="AlphaFoldDB" id="A0AAN8U114"/>
<evidence type="ECO:0000313" key="3">
    <source>
        <dbReference type="Proteomes" id="UP001371456"/>
    </source>
</evidence>
<keyword evidence="1" id="KW-0812">Transmembrane</keyword>
<evidence type="ECO:0000313" key="2">
    <source>
        <dbReference type="EMBL" id="KAK6796399.1"/>
    </source>
</evidence>
<keyword evidence="1" id="KW-0472">Membrane</keyword>
<accession>A0AAN8U114</accession>
<keyword evidence="1" id="KW-1133">Transmembrane helix</keyword>
<name>A0AAN8U114_SOLBU</name>
<sequence length="118" mass="13844">MALRMCVVTIIALLLLLDFLIYYIIFGKHGVSVFFSSFFDFHTWGSFTILEFSITERMMMRHGKIRENFDLRLNRTHLLYLLVLKSLSEKTKYKTPLRKSNFWASARTPSVSATPPPY</sequence>
<feature type="transmembrane region" description="Helical" evidence="1">
    <location>
        <begin position="31"/>
        <end position="54"/>
    </location>
</feature>
<protein>
    <submittedName>
        <fullName evidence="2">Uncharacterized protein</fullName>
    </submittedName>
</protein>
<dbReference type="Proteomes" id="UP001371456">
    <property type="component" value="Unassembled WGS sequence"/>
</dbReference>
<dbReference type="EMBL" id="JBANQN010000002">
    <property type="protein sequence ID" value="KAK6796399.1"/>
    <property type="molecule type" value="Genomic_DNA"/>
</dbReference>
<proteinExistence type="predicted"/>
<evidence type="ECO:0000256" key="1">
    <source>
        <dbReference type="SAM" id="Phobius"/>
    </source>
</evidence>
<feature type="transmembrane region" description="Helical" evidence="1">
    <location>
        <begin position="7"/>
        <end position="25"/>
    </location>
</feature>
<keyword evidence="3" id="KW-1185">Reference proteome</keyword>
<gene>
    <name evidence="2" type="ORF">RDI58_004100</name>
</gene>
<comment type="caution">
    <text evidence="2">The sequence shown here is derived from an EMBL/GenBank/DDBJ whole genome shotgun (WGS) entry which is preliminary data.</text>
</comment>
<reference evidence="2 3" key="1">
    <citation type="submission" date="2024-02" db="EMBL/GenBank/DDBJ databases">
        <title>de novo genome assembly of Solanum bulbocastanum strain 11H21.</title>
        <authorList>
            <person name="Hosaka A.J."/>
        </authorList>
    </citation>
    <scope>NUCLEOTIDE SEQUENCE [LARGE SCALE GENOMIC DNA]</scope>
    <source>
        <tissue evidence="2">Young leaves</tissue>
    </source>
</reference>